<comment type="subcellular location">
    <subcellularLocation>
        <location evidence="1">Cell membrane</location>
        <topology evidence="1">Multi-pass membrane protein</topology>
    </subcellularLocation>
</comment>
<dbReference type="CDD" id="cd17321">
    <property type="entry name" value="MFS_MMR_MDR_like"/>
    <property type="match status" value="1"/>
</dbReference>
<organism evidence="8 9">
    <name type="scientific">Rhodococcus qingshengii JCM 15477</name>
    <dbReference type="NCBI Taxonomy" id="1303681"/>
    <lineage>
        <taxon>Bacteria</taxon>
        <taxon>Bacillati</taxon>
        <taxon>Actinomycetota</taxon>
        <taxon>Actinomycetes</taxon>
        <taxon>Mycobacteriales</taxon>
        <taxon>Nocardiaceae</taxon>
        <taxon>Rhodococcus</taxon>
        <taxon>Rhodococcus erythropolis group</taxon>
    </lineage>
</organism>
<dbReference type="PANTHER" id="PTHR42718">
    <property type="entry name" value="MAJOR FACILITATOR SUPERFAMILY MULTIDRUG TRANSPORTER MFSC"/>
    <property type="match status" value="1"/>
</dbReference>
<evidence type="ECO:0000256" key="6">
    <source>
        <dbReference type="SAM" id="Phobius"/>
    </source>
</evidence>
<reference evidence="9" key="1">
    <citation type="journal article" date="2022" name="Environ. Microbiol.">
        <title>Functional analysis, diversity, and distribution of carbendazim hydrolases MheI and CbmA, responsible for the initial step in carbendazim degradation.</title>
        <authorList>
            <person name="Zhang M."/>
            <person name="Bai X."/>
            <person name="Li Q."/>
            <person name="Zhang L."/>
            <person name="Zhu Q."/>
            <person name="Gao S."/>
            <person name="Ke Z."/>
            <person name="Jiang M."/>
            <person name="Hu J."/>
            <person name="Qiu J."/>
            <person name="Hong Q."/>
        </authorList>
    </citation>
    <scope>NUCLEOTIDE SEQUENCE [LARGE SCALE GENOMIC DNA]</scope>
    <source>
        <strain evidence="9">djl-6</strain>
    </source>
</reference>
<feature type="domain" description="Major facilitator superfamily (MFS) profile" evidence="7">
    <location>
        <begin position="25"/>
        <end position="475"/>
    </location>
</feature>
<proteinExistence type="predicted"/>
<dbReference type="SUPFAM" id="SSF103473">
    <property type="entry name" value="MFS general substrate transporter"/>
    <property type="match status" value="1"/>
</dbReference>
<dbReference type="Pfam" id="PF07690">
    <property type="entry name" value="MFS_1"/>
    <property type="match status" value="1"/>
</dbReference>
<protein>
    <submittedName>
        <fullName evidence="8">MFS transporter</fullName>
    </submittedName>
</protein>
<feature type="transmembrane region" description="Helical" evidence="6">
    <location>
        <begin position="249"/>
        <end position="266"/>
    </location>
</feature>
<feature type="transmembrane region" description="Helical" evidence="6">
    <location>
        <begin position="184"/>
        <end position="204"/>
    </location>
</feature>
<feature type="transmembrane region" description="Helical" evidence="6">
    <location>
        <begin position="26"/>
        <end position="48"/>
    </location>
</feature>
<feature type="transmembrane region" description="Helical" evidence="6">
    <location>
        <begin position="378"/>
        <end position="401"/>
    </location>
</feature>
<feature type="transmembrane region" description="Helical" evidence="6">
    <location>
        <begin position="119"/>
        <end position="144"/>
    </location>
</feature>
<feature type="transmembrane region" description="Helical" evidence="6">
    <location>
        <begin position="422"/>
        <end position="441"/>
    </location>
</feature>
<keyword evidence="5 6" id="KW-0472">Membrane</keyword>
<gene>
    <name evidence="8" type="ORF">M0639_28435</name>
</gene>
<feature type="transmembrane region" description="Helical" evidence="6">
    <location>
        <begin position="346"/>
        <end position="366"/>
    </location>
</feature>
<dbReference type="EMBL" id="CP096563">
    <property type="protein sequence ID" value="UPU42912.1"/>
    <property type="molecule type" value="Genomic_DNA"/>
</dbReference>
<dbReference type="Gene3D" id="1.20.1250.20">
    <property type="entry name" value="MFS general substrate transporter like domains"/>
    <property type="match status" value="1"/>
</dbReference>
<evidence type="ECO:0000256" key="5">
    <source>
        <dbReference type="ARBA" id="ARBA00023136"/>
    </source>
</evidence>
<feature type="transmembrane region" description="Helical" evidence="6">
    <location>
        <begin position="216"/>
        <end position="237"/>
    </location>
</feature>
<dbReference type="InterPro" id="IPR011701">
    <property type="entry name" value="MFS"/>
</dbReference>
<feature type="transmembrane region" description="Helical" evidence="6">
    <location>
        <begin position="287"/>
        <end position="309"/>
    </location>
</feature>
<evidence type="ECO:0000256" key="2">
    <source>
        <dbReference type="ARBA" id="ARBA00022448"/>
    </source>
</evidence>
<dbReference type="InterPro" id="IPR020846">
    <property type="entry name" value="MFS_dom"/>
</dbReference>
<dbReference type="Proteomes" id="UP000831484">
    <property type="component" value="Chromosome"/>
</dbReference>
<dbReference type="InterPro" id="IPR036259">
    <property type="entry name" value="MFS_trans_sf"/>
</dbReference>
<feature type="transmembrane region" description="Helical" evidence="6">
    <location>
        <begin position="447"/>
        <end position="470"/>
    </location>
</feature>
<dbReference type="GO" id="GO:0022857">
    <property type="term" value="F:transmembrane transporter activity"/>
    <property type="evidence" value="ECO:0007669"/>
    <property type="project" value="InterPro"/>
</dbReference>
<dbReference type="RefSeq" id="WP_197486166.1">
    <property type="nucleotide sequence ID" value="NZ_CP096563.1"/>
</dbReference>
<evidence type="ECO:0000313" key="9">
    <source>
        <dbReference type="Proteomes" id="UP000831484"/>
    </source>
</evidence>
<name>A0AB38RCP9_RHOSG</name>
<accession>A0AB38RCP9</accession>
<keyword evidence="9" id="KW-1185">Reference proteome</keyword>
<dbReference type="GO" id="GO:0005886">
    <property type="term" value="C:plasma membrane"/>
    <property type="evidence" value="ECO:0007669"/>
    <property type="project" value="UniProtKB-SubCell"/>
</dbReference>
<dbReference type="AlphaFoldDB" id="A0AB38RCP9"/>
<keyword evidence="4 6" id="KW-1133">Transmembrane helix</keyword>
<sequence>MSSSITEHAEDMPGTIDEHRSREMTIGLAVLGVFVTYVPITAVAVALTTIGNATGASTSDLQWVSDSYVIPMAAAVLSAGVFGDLYGRRRIYLIGMLLTILGAAIAGVAGTLADVSTIHLLWAGQAVSGLGAGMLLPTTLALIGHAVPNPRERGKFIGLWATGMMLGLALGPLVAGGILEFAEWGWIFAPTAVLAAGAGMFAIAKLPESQSPKGRHLDWPGQISATIAIASSIYGIIEGGASGWTSPHAIIGLGVAAVAFATFVIIELRATTPLMNLALFRAPTFSAAGFSAFIALFSIVGSMFLLSLFLGSVQQLSPLEIGWRLLFVTGIGALINPLVGLTMHRFNAMTLLAGGLALAAVGMLLLTVVDESTGFADLAWRLAIYGFSVAVMMTSVSTAAINAVPWHLAGMAAAANTAMRQYGGALGPAVLGAVFAIRVNGGANPAAAFHTALILTAVLLAIAATGCLVASRSSANPTNHL</sequence>
<feature type="transmembrane region" description="Helical" evidence="6">
    <location>
        <begin position="156"/>
        <end position="178"/>
    </location>
</feature>
<evidence type="ECO:0000313" key="8">
    <source>
        <dbReference type="EMBL" id="UPU42912.1"/>
    </source>
</evidence>
<feature type="transmembrane region" description="Helical" evidence="6">
    <location>
        <begin position="321"/>
        <end position="339"/>
    </location>
</feature>
<evidence type="ECO:0000259" key="7">
    <source>
        <dbReference type="PROSITE" id="PS50850"/>
    </source>
</evidence>
<dbReference type="PROSITE" id="PS50850">
    <property type="entry name" value="MFS"/>
    <property type="match status" value="1"/>
</dbReference>
<evidence type="ECO:0000256" key="1">
    <source>
        <dbReference type="ARBA" id="ARBA00004651"/>
    </source>
</evidence>
<keyword evidence="3 6" id="KW-0812">Transmembrane</keyword>
<dbReference type="PANTHER" id="PTHR42718:SF9">
    <property type="entry name" value="MAJOR FACILITATOR SUPERFAMILY MULTIDRUG TRANSPORTER MFSC"/>
    <property type="match status" value="1"/>
</dbReference>
<keyword evidence="2" id="KW-0813">Transport</keyword>
<feature type="transmembrane region" description="Helical" evidence="6">
    <location>
        <begin position="93"/>
        <end position="113"/>
    </location>
</feature>
<evidence type="ECO:0000256" key="4">
    <source>
        <dbReference type="ARBA" id="ARBA00022989"/>
    </source>
</evidence>
<evidence type="ECO:0000256" key="3">
    <source>
        <dbReference type="ARBA" id="ARBA00022692"/>
    </source>
</evidence>
<dbReference type="Gene3D" id="1.20.1720.10">
    <property type="entry name" value="Multidrug resistance protein D"/>
    <property type="match status" value="1"/>
</dbReference>
<feature type="transmembrane region" description="Helical" evidence="6">
    <location>
        <begin position="68"/>
        <end position="86"/>
    </location>
</feature>